<evidence type="ECO:0000313" key="3">
    <source>
        <dbReference type="Proteomes" id="UP000299102"/>
    </source>
</evidence>
<protein>
    <submittedName>
        <fullName evidence="2">Uncharacterized protein</fullName>
    </submittedName>
</protein>
<evidence type="ECO:0000256" key="1">
    <source>
        <dbReference type="SAM" id="MobiDB-lite"/>
    </source>
</evidence>
<organism evidence="2 3">
    <name type="scientific">Eumeta variegata</name>
    <name type="common">Bagworm moth</name>
    <name type="synonym">Eumeta japonica</name>
    <dbReference type="NCBI Taxonomy" id="151549"/>
    <lineage>
        <taxon>Eukaryota</taxon>
        <taxon>Metazoa</taxon>
        <taxon>Ecdysozoa</taxon>
        <taxon>Arthropoda</taxon>
        <taxon>Hexapoda</taxon>
        <taxon>Insecta</taxon>
        <taxon>Pterygota</taxon>
        <taxon>Neoptera</taxon>
        <taxon>Endopterygota</taxon>
        <taxon>Lepidoptera</taxon>
        <taxon>Glossata</taxon>
        <taxon>Ditrysia</taxon>
        <taxon>Tineoidea</taxon>
        <taxon>Psychidae</taxon>
        <taxon>Oiketicinae</taxon>
        <taxon>Eumeta</taxon>
    </lineage>
</organism>
<comment type="caution">
    <text evidence="2">The sequence shown here is derived from an EMBL/GenBank/DDBJ whole genome shotgun (WGS) entry which is preliminary data.</text>
</comment>
<feature type="region of interest" description="Disordered" evidence="1">
    <location>
        <begin position="55"/>
        <end position="75"/>
    </location>
</feature>
<feature type="region of interest" description="Disordered" evidence="1">
    <location>
        <begin position="103"/>
        <end position="154"/>
    </location>
</feature>
<dbReference type="AlphaFoldDB" id="A0A4C1YS40"/>
<sequence>MSYCLTKDDETEYTPLELRDRLTVVSLHGRYRDYHLGDNRRDVGSNVLRARPVGAAGHAARRNRAHVAPPARAPSAPTNYITRYRHYLSIVRNSNEGYVFTFNSGKQAPRRHAARRPPPPSRRTAAAPSRASKAESVHRDSTSATNRGTRRRVADTCRRLRHSLEPVD</sequence>
<name>A0A4C1YS40_EUMVA</name>
<reference evidence="2 3" key="1">
    <citation type="journal article" date="2019" name="Commun. Biol.">
        <title>The bagworm genome reveals a unique fibroin gene that provides high tensile strength.</title>
        <authorList>
            <person name="Kono N."/>
            <person name="Nakamura H."/>
            <person name="Ohtoshi R."/>
            <person name="Tomita M."/>
            <person name="Numata K."/>
            <person name="Arakawa K."/>
        </authorList>
    </citation>
    <scope>NUCLEOTIDE SEQUENCE [LARGE SCALE GENOMIC DNA]</scope>
</reference>
<dbReference type="EMBL" id="BGZK01001347">
    <property type="protein sequence ID" value="GBP77803.1"/>
    <property type="molecule type" value="Genomic_DNA"/>
</dbReference>
<feature type="compositionally biased region" description="Low complexity" evidence="1">
    <location>
        <begin position="122"/>
        <end position="131"/>
    </location>
</feature>
<accession>A0A4C1YS40</accession>
<feature type="compositionally biased region" description="Basic and acidic residues" evidence="1">
    <location>
        <begin position="132"/>
        <end position="141"/>
    </location>
</feature>
<keyword evidence="3" id="KW-1185">Reference proteome</keyword>
<proteinExistence type="predicted"/>
<dbReference type="Proteomes" id="UP000299102">
    <property type="component" value="Unassembled WGS sequence"/>
</dbReference>
<gene>
    <name evidence="2" type="ORF">EVAR_51847_1</name>
</gene>
<feature type="compositionally biased region" description="Low complexity" evidence="1">
    <location>
        <begin position="66"/>
        <end position="75"/>
    </location>
</feature>
<evidence type="ECO:0000313" key="2">
    <source>
        <dbReference type="EMBL" id="GBP77803.1"/>
    </source>
</evidence>